<evidence type="ECO:0000256" key="4">
    <source>
        <dbReference type="ARBA" id="ARBA00022544"/>
    </source>
</evidence>
<organism evidence="9 10">
    <name type="scientific">Clostridium botulinum D str. 1873</name>
    <dbReference type="NCBI Taxonomy" id="592027"/>
    <lineage>
        <taxon>Bacteria</taxon>
        <taxon>Bacillati</taxon>
        <taxon>Bacillota</taxon>
        <taxon>Clostridia</taxon>
        <taxon>Eubacteriales</taxon>
        <taxon>Clostridiaceae</taxon>
        <taxon>Clostridium</taxon>
    </lineage>
</organism>
<gene>
    <name evidence="9" type="ORF">CLG_B0831</name>
</gene>
<reference evidence="9 10" key="1">
    <citation type="submission" date="2009-10" db="EMBL/GenBank/DDBJ databases">
        <authorList>
            <person name="Shrivastava S."/>
            <person name="Brinkac L.B."/>
            <person name="Brown J.L."/>
            <person name="Bruce D.B."/>
            <person name="Detter C."/>
            <person name="Green L.D."/>
            <person name="Munk C.A."/>
            <person name="Rogers Y.C."/>
            <person name="Tapia R."/>
            <person name="Saunders E.S."/>
            <person name="Sims D.R."/>
            <person name="Smith L.A."/>
            <person name="Smith T.J."/>
            <person name="Sutton G."/>
            <person name="Brettin T."/>
        </authorList>
    </citation>
    <scope>NUCLEOTIDE SEQUENCE [LARGE SCALE GENOMIC DNA]</scope>
    <source>
        <strain evidence="10">D str. 1873</strain>
    </source>
</reference>
<evidence type="ECO:0000313" key="10">
    <source>
        <dbReference type="Proteomes" id="UP000006160"/>
    </source>
</evidence>
<feature type="transmembrane region" description="Helical" evidence="8">
    <location>
        <begin position="266"/>
        <end position="287"/>
    </location>
</feature>
<feature type="transmembrane region" description="Helical" evidence="8">
    <location>
        <begin position="331"/>
        <end position="354"/>
    </location>
</feature>
<evidence type="ECO:0000256" key="2">
    <source>
        <dbReference type="ARBA" id="ARBA00007998"/>
    </source>
</evidence>
<protein>
    <submittedName>
        <fullName evidence="9">Spore germination protein KB</fullName>
    </submittedName>
</protein>
<keyword evidence="7 8" id="KW-0472">Membrane</keyword>
<feature type="transmembrane region" description="Helical" evidence="8">
    <location>
        <begin position="104"/>
        <end position="131"/>
    </location>
</feature>
<keyword evidence="6 8" id="KW-1133">Transmembrane helix</keyword>
<dbReference type="Pfam" id="PF03845">
    <property type="entry name" value="Spore_permease"/>
    <property type="match status" value="1"/>
</dbReference>
<dbReference type="GeneID" id="66319554"/>
<dbReference type="RefSeq" id="WP_003375449.1">
    <property type="nucleotide sequence ID" value="NZ_ACSJ01000007.1"/>
</dbReference>
<dbReference type="InterPro" id="IPR004761">
    <property type="entry name" value="Spore_GerAB"/>
</dbReference>
<comment type="subcellular location">
    <subcellularLocation>
        <location evidence="1">Membrane</location>
        <topology evidence="1">Multi-pass membrane protein</topology>
    </subcellularLocation>
</comment>
<dbReference type="EMBL" id="ACSJ01000007">
    <property type="protein sequence ID" value="EES90928.1"/>
    <property type="molecule type" value="Genomic_DNA"/>
</dbReference>
<dbReference type="NCBIfam" id="TIGR00912">
    <property type="entry name" value="2A0309"/>
    <property type="match status" value="1"/>
</dbReference>
<feature type="transmembrane region" description="Helical" evidence="8">
    <location>
        <begin position="12"/>
        <end position="30"/>
    </location>
</feature>
<sequence length="366" mass="41742">MDKESISAKQLQFFIFTFGLGSYLLFNLGSRAGKQSWLASILAVVFALPIVYVYGKIISFYPEKNFYDILGMTFGKLTAKILIIIFVFHTFLLGSYVVRDFSDFIKLTVLFDTPIVVPMICIGILSVWMLKAGIEVLSAWCHFFIRIILFIIPIVVILLLPQIDGEKILPLFDGNIRDILKGAFNLLTFPLTEVIIFLNVFNYVKPNSNMQFIFIKPIILGGVLYSILIAINIMILGANAYSEFYYPGYEAIKRLNFGGEFQRVEILVSGAFTIVQFTQINYCLLGVSKGIEKLFSLNNYRDVIVPIVILMINFAYIMFKNPMDSKEFSKGYWSIYASVIQLILPIIILIVIFIKRRNNSLEKSEN</sequence>
<keyword evidence="5 8" id="KW-0812">Transmembrane</keyword>
<dbReference type="GO" id="GO:0016020">
    <property type="term" value="C:membrane"/>
    <property type="evidence" value="ECO:0007669"/>
    <property type="project" value="UniProtKB-SubCell"/>
</dbReference>
<accession>A0A9P2G6L5</accession>
<keyword evidence="4" id="KW-0309">Germination</keyword>
<evidence type="ECO:0000256" key="1">
    <source>
        <dbReference type="ARBA" id="ARBA00004141"/>
    </source>
</evidence>
<feature type="transmembrane region" description="Helical" evidence="8">
    <location>
        <begin position="36"/>
        <end position="57"/>
    </location>
</feature>
<evidence type="ECO:0000313" key="9">
    <source>
        <dbReference type="EMBL" id="EES90928.1"/>
    </source>
</evidence>
<feature type="transmembrane region" description="Helical" evidence="8">
    <location>
        <begin position="183"/>
        <end position="201"/>
    </location>
</feature>
<evidence type="ECO:0000256" key="6">
    <source>
        <dbReference type="ARBA" id="ARBA00022989"/>
    </source>
</evidence>
<dbReference type="GO" id="GO:0009847">
    <property type="term" value="P:spore germination"/>
    <property type="evidence" value="ECO:0007669"/>
    <property type="project" value="InterPro"/>
</dbReference>
<evidence type="ECO:0000256" key="7">
    <source>
        <dbReference type="ARBA" id="ARBA00023136"/>
    </source>
</evidence>
<feature type="transmembrane region" description="Helical" evidence="8">
    <location>
        <begin position="143"/>
        <end position="163"/>
    </location>
</feature>
<feature type="transmembrane region" description="Helical" evidence="8">
    <location>
        <begin position="213"/>
        <end position="238"/>
    </location>
</feature>
<dbReference type="PANTHER" id="PTHR34975">
    <property type="entry name" value="SPORE GERMINATION PROTEIN A2"/>
    <property type="match status" value="1"/>
</dbReference>
<dbReference type="PANTHER" id="PTHR34975:SF2">
    <property type="entry name" value="SPORE GERMINATION PROTEIN A2"/>
    <property type="match status" value="1"/>
</dbReference>
<feature type="transmembrane region" description="Helical" evidence="8">
    <location>
        <begin position="77"/>
        <end position="98"/>
    </location>
</feature>
<evidence type="ECO:0000256" key="5">
    <source>
        <dbReference type="ARBA" id="ARBA00022692"/>
    </source>
</evidence>
<evidence type="ECO:0000256" key="8">
    <source>
        <dbReference type="SAM" id="Phobius"/>
    </source>
</evidence>
<comment type="caution">
    <text evidence="9">The sequence shown here is derived from an EMBL/GenBank/DDBJ whole genome shotgun (WGS) entry which is preliminary data.</text>
</comment>
<keyword evidence="3" id="KW-0813">Transport</keyword>
<name>A0A9P2G6L5_CLOBO</name>
<evidence type="ECO:0000256" key="3">
    <source>
        <dbReference type="ARBA" id="ARBA00022448"/>
    </source>
</evidence>
<feature type="transmembrane region" description="Helical" evidence="8">
    <location>
        <begin position="299"/>
        <end position="319"/>
    </location>
</feature>
<dbReference type="Proteomes" id="UP000006160">
    <property type="component" value="Unassembled WGS sequence"/>
</dbReference>
<comment type="similarity">
    <text evidence="2">Belongs to the amino acid-polyamine-organocation (APC) superfamily. Spore germination protein (SGP) (TC 2.A.3.9) family.</text>
</comment>
<dbReference type="AlphaFoldDB" id="A0A9P2G6L5"/>
<proteinExistence type="inferred from homology"/>